<dbReference type="Pfam" id="PF09937">
    <property type="entry name" value="DUF2169"/>
    <property type="match status" value="1"/>
</dbReference>
<reference evidence="4 5" key="1">
    <citation type="submission" date="2016-10" db="EMBL/GenBank/DDBJ databases">
        <authorList>
            <person name="de Groot N.N."/>
        </authorList>
    </citation>
    <scope>NUCLEOTIDE SEQUENCE [LARGE SCALE GENOMIC DNA]</scope>
    <source>
        <strain evidence="4 5">DSM 15269</strain>
    </source>
</reference>
<feature type="coiled-coil region" evidence="2">
    <location>
        <begin position="862"/>
        <end position="889"/>
    </location>
</feature>
<keyword evidence="5" id="KW-1185">Reference proteome</keyword>
<dbReference type="InterPro" id="IPR001646">
    <property type="entry name" value="5peptide_repeat"/>
</dbReference>
<dbReference type="PANTHER" id="PTHR47485">
    <property type="entry name" value="THYLAKOID LUMENAL 17.4 KDA PROTEIN, CHLOROPLASTIC"/>
    <property type="match status" value="1"/>
</dbReference>
<evidence type="ECO:0000313" key="4">
    <source>
        <dbReference type="EMBL" id="SDN24952.1"/>
    </source>
</evidence>
<dbReference type="Pfam" id="PF00805">
    <property type="entry name" value="Pentapeptide"/>
    <property type="match status" value="6"/>
</dbReference>
<evidence type="ECO:0000259" key="3">
    <source>
        <dbReference type="Pfam" id="PF09937"/>
    </source>
</evidence>
<dbReference type="SUPFAM" id="SSF141571">
    <property type="entry name" value="Pentapeptide repeat-like"/>
    <property type="match status" value="2"/>
</dbReference>
<dbReference type="RefSeq" id="WP_092061934.1">
    <property type="nucleotide sequence ID" value="NZ_FNIN01000001.1"/>
</dbReference>
<feature type="coiled-coil region" evidence="2">
    <location>
        <begin position="408"/>
        <end position="467"/>
    </location>
</feature>
<dbReference type="OrthoDB" id="233093at2"/>
<keyword evidence="2" id="KW-0175">Coiled coil</keyword>
<dbReference type="PANTHER" id="PTHR47485:SF1">
    <property type="entry name" value="THYLAKOID LUMENAL 17.4 KDA PROTEIN, CHLOROPLASTIC"/>
    <property type="match status" value="1"/>
</dbReference>
<dbReference type="InterPro" id="IPR018683">
    <property type="entry name" value="DUF2169"/>
</dbReference>
<keyword evidence="1" id="KW-0677">Repeat</keyword>
<feature type="domain" description="DUF2169" evidence="3">
    <location>
        <begin position="20"/>
        <end position="306"/>
    </location>
</feature>
<dbReference type="EMBL" id="FNIN01000001">
    <property type="protein sequence ID" value="SDN24952.1"/>
    <property type="molecule type" value="Genomic_DNA"/>
</dbReference>
<protein>
    <submittedName>
        <fullName evidence="4">Pentapeptide repeat-containing protein</fullName>
    </submittedName>
</protein>
<gene>
    <name evidence="4" type="ORF">SAMN04488516_101174</name>
</gene>
<evidence type="ECO:0000313" key="5">
    <source>
        <dbReference type="Proteomes" id="UP000199602"/>
    </source>
</evidence>
<sequence>MKILKDKKQSLLFSPLGIKGTMYMVCTVLLFFDLDDPDTLCTEQELWQTIPPLLGKGNVLDMSMPKPRGEFIVIGKCFTPRGIPEPASQVSVRVGNIKKTLFVFGNRYWKKSLGGKVITDPEPFKEMPITWQNAFGGKKYKKNPLGKGIDPVVLPNGKEVIPLPNIEDPKHLIGSPLDRPAPMSFGPIDLMWPQRFKKQGTYDEKWLKERWPYFPDDMNYEFFNCASEDQFFPKFFKGDESIEIVNMNPDIPVLKSRLPGIRARCFVTKKKKIDAPPEEDSFVEVEMHRDTVWLFPEIRRGILIFRGTTEIQDDEYGDIRWIFLKNEQLSEEPKPIEYYLEEQKKRLERGVPIDTAPFEAANQKIAKAIKRFKFLPKEIEEKKLKMMGKRPKMRYSVDEIAEKSISDIEQKRVLLDTLEAKAKEMHAKWGHLVKIPLEKFGQIRNHLDTMKKKVLKTASRVKEMQKEASKQNEKAAKNIAQSIRDNVPEDLLKQTGVDPDNLIPEEKREPWPGRGFPLVIQWRKNLERNREVQDKLRKIGFEKRTLKRAWLGINNDQKIEDPECWGLESKDEEKITIPSGLVIPHFREATLVRFWVRPDEYNDPSNDFLMPGSDREPLFLSAIDDEAPIIRVADELEAWLVEQEVGDACSVVVLREPDEELPDEVKEDMEKALCFLVVVPKDFPEDKWDKWKKVYPDAIRLYLPKGENIFDLVKENIDIRKWIMDALPLEFAKAHYLEPLLLESEKPPSLSEGFKLPMLNVKDIVNNLMKEIKASYEPKIKELELSKIETEKKIKDSVVEQLGKGADKLVSKTTKPPSFVQSSKNIAKSINKQKNELSSKGCLTPEIEKKMDSATQKVLQMGEEAEEKYKQAKTKAEAAKEKLNKLKAGEVPEELKKKFEKAGIDPKQLKKLTREEVIEKYQKNRSLKGAILSDLDLSGLDFEGIDLTNAQCRKTKFCNCNLKGAIFNQTLANEADFSGALLTEANMKKSVFIKAKFKETILRNANISQGIFTEADLEKTDFTNSVLKMSVFQKANMKKIQFSDVYAYMCVFTGADLSEVDCKKSRLEKCLFKKTLLNRTDFSKASFNSTLFYEALGEQVKFIGADLSKARMGKNAQFSGADFRNIKMHQGCFRDSNLSDALFQGSEIEMSIFEGCDLTKTDFYRVKAKKTRFIKSNLESADMRGINLFLGSLRKTRIVNTDLRGANLYGVDFYKSIMGDTKLDDSNIKKTLIEKNSEILKSCCKSS</sequence>
<organism evidence="4 5">
    <name type="scientific">Desulfonauticus submarinus</name>
    <dbReference type="NCBI Taxonomy" id="206665"/>
    <lineage>
        <taxon>Bacteria</taxon>
        <taxon>Pseudomonadati</taxon>
        <taxon>Thermodesulfobacteriota</taxon>
        <taxon>Desulfovibrionia</taxon>
        <taxon>Desulfovibrionales</taxon>
        <taxon>Desulfonauticaceae</taxon>
        <taxon>Desulfonauticus</taxon>
    </lineage>
</organism>
<accession>A0A1G9ZTI9</accession>
<evidence type="ECO:0000256" key="2">
    <source>
        <dbReference type="SAM" id="Coils"/>
    </source>
</evidence>
<dbReference type="AlphaFoldDB" id="A0A1G9ZTI9"/>
<dbReference type="Gene3D" id="2.160.20.80">
    <property type="entry name" value="E3 ubiquitin-protein ligase SopA"/>
    <property type="match status" value="3"/>
</dbReference>
<dbReference type="Proteomes" id="UP000199602">
    <property type="component" value="Unassembled WGS sequence"/>
</dbReference>
<name>A0A1G9ZTI9_9BACT</name>
<evidence type="ECO:0000256" key="1">
    <source>
        <dbReference type="ARBA" id="ARBA00022737"/>
    </source>
</evidence>
<dbReference type="STRING" id="206665.SAMN04488516_101174"/>
<proteinExistence type="predicted"/>